<dbReference type="OrthoDB" id="3235661at2"/>
<dbReference type="InterPro" id="IPR043038">
    <property type="entry name" value="VbhA_sf"/>
</dbReference>
<dbReference type="Pfam" id="PF18495">
    <property type="entry name" value="VbhA"/>
    <property type="match status" value="1"/>
</dbReference>
<gene>
    <name evidence="2" type="ORF">H924_02075</name>
</gene>
<dbReference type="KEGG" id="ccn:H924_02075"/>
<reference evidence="2 3" key="1">
    <citation type="submission" date="2013-02" db="EMBL/GenBank/DDBJ databases">
        <title>The complete genome sequence of Corynebacterium callunae DSM 20147.</title>
        <authorList>
            <person name="Ruckert C."/>
            <person name="Albersmeier A."/>
            <person name="Kalinowski J."/>
        </authorList>
    </citation>
    <scope>NUCLEOTIDE SEQUENCE [LARGE SCALE GENOMIC DNA]</scope>
    <source>
        <strain evidence="2 3">DSM 20147</strain>
    </source>
</reference>
<dbReference type="InterPro" id="IPR033788">
    <property type="entry name" value="VbhA-like"/>
</dbReference>
<dbReference type="CDD" id="cd11586">
    <property type="entry name" value="VbhA_like"/>
    <property type="match status" value="1"/>
</dbReference>
<dbReference type="STRING" id="1121353.H924_02075"/>
<dbReference type="EMBL" id="CP004354">
    <property type="protein sequence ID" value="AGG65869.1"/>
    <property type="molecule type" value="Genomic_DNA"/>
</dbReference>
<accession>M1UJ93</accession>
<sequence length="57" mass="6441">MHSQERRSTWVAQANHSLYLEGLLTSKEYDGDANSYVVGKISADQLVEKTRARFGLI</sequence>
<evidence type="ECO:0000313" key="2">
    <source>
        <dbReference type="EMBL" id="AGG65869.1"/>
    </source>
</evidence>
<evidence type="ECO:0000259" key="1">
    <source>
        <dbReference type="Pfam" id="PF18495"/>
    </source>
</evidence>
<dbReference type="InterPro" id="IPR041535">
    <property type="entry name" value="VbhA"/>
</dbReference>
<name>M1UJ93_9CORY</name>
<dbReference type="Gene3D" id="1.10.8.1050">
    <property type="entry name" value="Antitoxin VbhA-like"/>
    <property type="match status" value="1"/>
</dbReference>
<dbReference type="HOGENOM" id="CLU_206518_1_0_11"/>
<dbReference type="AlphaFoldDB" id="M1UJ93"/>
<protein>
    <recommendedName>
        <fullName evidence="1">Antitoxin VbhA domain-containing protein</fullName>
    </recommendedName>
</protein>
<proteinExistence type="predicted"/>
<feature type="domain" description="Antitoxin VbhA" evidence="1">
    <location>
        <begin position="7"/>
        <end position="53"/>
    </location>
</feature>
<dbReference type="RefSeq" id="WP_015650321.1">
    <property type="nucleotide sequence ID" value="NC_020506.1"/>
</dbReference>
<dbReference type="PATRIC" id="fig|1121353.3.peg.436"/>
<evidence type="ECO:0000313" key="3">
    <source>
        <dbReference type="Proteomes" id="UP000011760"/>
    </source>
</evidence>
<keyword evidence="3" id="KW-1185">Reference proteome</keyword>
<dbReference type="Proteomes" id="UP000011760">
    <property type="component" value="Chromosome"/>
</dbReference>
<organism evidence="2 3">
    <name type="scientific">Corynebacterium callunae DSM 20147</name>
    <dbReference type="NCBI Taxonomy" id="1121353"/>
    <lineage>
        <taxon>Bacteria</taxon>
        <taxon>Bacillati</taxon>
        <taxon>Actinomycetota</taxon>
        <taxon>Actinomycetes</taxon>
        <taxon>Mycobacteriales</taxon>
        <taxon>Corynebacteriaceae</taxon>
        <taxon>Corynebacterium</taxon>
    </lineage>
</organism>